<protein>
    <submittedName>
        <fullName evidence="6">H-NS histone family protein</fullName>
    </submittedName>
</protein>
<accession>A0ABZ2XLF5</accession>
<sequence length="104" mass="11686">MDISKLSIADLKELQSTIPSELSRRQKQAKAETLKELRLLAESRGFNLNELVSESIAATKNRPPVAVKYRHPQDNALNWTGRGRQPTWVVAFLKDGGKMEELAV</sequence>
<keyword evidence="7" id="KW-1185">Reference proteome</keyword>
<evidence type="ECO:0000256" key="2">
    <source>
        <dbReference type="ARBA" id="ARBA00010610"/>
    </source>
</evidence>
<dbReference type="EMBL" id="CP151407">
    <property type="protein sequence ID" value="WZJ23440.1"/>
    <property type="molecule type" value="Genomic_DNA"/>
</dbReference>
<evidence type="ECO:0000256" key="4">
    <source>
        <dbReference type="ARBA" id="ARBA00023125"/>
    </source>
</evidence>
<geneLocation type="plasmid" evidence="6 7">
    <name>unnamed1</name>
</geneLocation>
<keyword evidence="4" id="KW-0238">DNA-binding</keyword>
<feature type="domain" description="DNA-binding protein H-NS-like C-terminal" evidence="5">
    <location>
        <begin position="59"/>
        <end position="104"/>
    </location>
</feature>
<reference evidence="6 7" key="1">
    <citation type="submission" date="2024-04" db="EMBL/GenBank/DDBJ databases">
        <title>Dissimilatory iodate-reducing microorganisms contribute to the enrichment of iodine in groundwater.</title>
        <authorList>
            <person name="Jiang Z."/>
        </authorList>
    </citation>
    <scope>NUCLEOTIDE SEQUENCE [LARGE SCALE GENOMIC DNA]</scope>
    <source>
        <strain evidence="6 7">NCP973</strain>
        <plasmid evidence="6 7">unnamed1</plasmid>
    </source>
</reference>
<gene>
    <name evidence="6" type="ORF">AADV58_16925</name>
</gene>
<evidence type="ECO:0000313" key="7">
    <source>
        <dbReference type="Proteomes" id="UP001479520"/>
    </source>
</evidence>
<dbReference type="RefSeq" id="WP_341744771.1">
    <property type="nucleotide sequence ID" value="NZ_CP151407.1"/>
</dbReference>
<dbReference type="Pfam" id="PF00816">
    <property type="entry name" value="Histone_HNS"/>
    <property type="match status" value="1"/>
</dbReference>
<name>A0ABZ2XLF5_9RHOO</name>
<dbReference type="SMART" id="SM00528">
    <property type="entry name" value="HNS"/>
    <property type="match status" value="1"/>
</dbReference>
<evidence type="ECO:0000313" key="6">
    <source>
        <dbReference type="EMBL" id="WZJ23440.1"/>
    </source>
</evidence>
<dbReference type="PANTHER" id="PTHR38097:SF2">
    <property type="entry name" value="DNA-BINDING PROTEIN STPA"/>
    <property type="match status" value="1"/>
</dbReference>
<evidence type="ECO:0000259" key="5">
    <source>
        <dbReference type="SMART" id="SM00528"/>
    </source>
</evidence>
<evidence type="ECO:0000256" key="3">
    <source>
        <dbReference type="ARBA" id="ARBA00022490"/>
    </source>
</evidence>
<dbReference type="Proteomes" id="UP001479520">
    <property type="component" value="Plasmid unnamed1"/>
</dbReference>
<proteinExistence type="inferred from homology"/>
<keyword evidence="3" id="KW-0963">Cytoplasm</keyword>
<evidence type="ECO:0000256" key="1">
    <source>
        <dbReference type="ARBA" id="ARBA00004453"/>
    </source>
</evidence>
<organism evidence="6 7">
    <name type="scientific">Azonexus hydrophilus</name>
    <dbReference type="NCBI Taxonomy" id="418702"/>
    <lineage>
        <taxon>Bacteria</taxon>
        <taxon>Pseudomonadati</taxon>
        <taxon>Pseudomonadota</taxon>
        <taxon>Betaproteobacteria</taxon>
        <taxon>Rhodocyclales</taxon>
        <taxon>Azonexaceae</taxon>
        <taxon>Azonexus</taxon>
    </lineage>
</organism>
<dbReference type="PANTHER" id="PTHR38097">
    <property type="match status" value="1"/>
</dbReference>
<dbReference type="InterPro" id="IPR037150">
    <property type="entry name" value="H-NS_C_dom_sf"/>
</dbReference>
<comment type="similarity">
    <text evidence="2">Belongs to the histone-like protein H-NS family.</text>
</comment>
<dbReference type="InterPro" id="IPR027444">
    <property type="entry name" value="H-NS_C_dom"/>
</dbReference>
<dbReference type="Gene3D" id="4.10.430.10">
    <property type="entry name" value="Histone-like protein H-NS, C-terminal domain"/>
    <property type="match status" value="1"/>
</dbReference>
<keyword evidence="6" id="KW-0614">Plasmid</keyword>
<dbReference type="SUPFAM" id="SSF81273">
    <property type="entry name" value="H-NS histone-like proteins"/>
    <property type="match status" value="1"/>
</dbReference>
<comment type="subcellular location">
    <subcellularLocation>
        <location evidence="1">Cytoplasm</location>
        <location evidence="1">Nucleoid</location>
    </subcellularLocation>
</comment>